<dbReference type="PATRIC" id="fig|1434117.4.peg.1599"/>
<keyword evidence="1" id="KW-0175">Coiled coil</keyword>
<dbReference type="HOGENOM" id="CLU_028585_0_0_2"/>
<evidence type="ECO:0000256" key="1">
    <source>
        <dbReference type="SAM" id="Coils"/>
    </source>
</evidence>
<feature type="coiled-coil region" evidence="1">
    <location>
        <begin position="198"/>
        <end position="228"/>
    </location>
</feature>
<dbReference type="EMBL" id="CP009509">
    <property type="protein sequence ID" value="AKB40256.1"/>
    <property type="molecule type" value="Genomic_DNA"/>
</dbReference>
<dbReference type="Proteomes" id="UP000033058">
    <property type="component" value="Chromosome"/>
</dbReference>
<dbReference type="AlphaFoldDB" id="A0A0E3LF70"/>
<feature type="coiled-coil region" evidence="1">
    <location>
        <begin position="395"/>
        <end position="422"/>
    </location>
</feature>
<sequence>MSFQIEKIVLYNKKGAIRVLPLKLNSVNIITGASKTGKSALIHITDYCLGRKKSRIPGVIQKNISWFGVQLIRKGERLFVARRNPDPGKLSSEDIYVEKGINIKVPEHNELVQNTNLEGLITILNDFAGITEYSFDTKPEHTREVGTANIAKALIYCFQEQSEVANQYLLFHRQGEQFIPQSIKDYMPFFLGAVNKDHLLLKEELTRLKQQLRKLEKQTAEKERLKGTAFERAHSLIAEAISVGLVHTSQQMPSSWTLVKEVLNSALNSRVELDVPETQYSQELNRLFDAKKELNSKHMSVNEELAALRALRSSCQGFSQEATEQRARLSSIGLLSMDENANHYICPLCASVMDNPTPDSKAILTNLKSISDQLSGVTTDLPHIEQMTAIAEAKLIEINSEIKNLNGQIQAVQQANQRIEAVRDYNAKRALIQGRISLYMETITEVEDEVVDKREIKDLKTRISYLEKTLDINELEDRLNSTLSFISQEITEMAKMLKLEYSNHPMRLDPKKLTVVADTENGPLPLEKMGSGENWVSLHLITHMALHRWFSKKNLPVPHFIFFDQPTQAYFPPEVTEETVKNTDKESVERMFHLIRDKVKDSEFQVIITDHADIQEKWYQEMITEKWWDGVKKLVPLEWIEQ</sequence>
<dbReference type="GeneID" id="24850950"/>
<organism evidence="2 3">
    <name type="scientific">Methanosarcina mazei WWM610</name>
    <dbReference type="NCBI Taxonomy" id="1434117"/>
    <lineage>
        <taxon>Archaea</taxon>
        <taxon>Methanobacteriati</taxon>
        <taxon>Methanobacteriota</taxon>
        <taxon>Stenosarchaea group</taxon>
        <taxon>Methanomicrobia</taxon>
        <taxon>Methanosarcinales</taxon>
        <taxon>Methanosarcinaceae</taxon>
        <taxon>Methanosarcina</taxon>
    </lineage>
</organism>
<accession>A0A0E3LF70</accession>
<dbReference type="RefSeq" id="WP_048038949.1">
    <property type="nucleotide sequence ID" value="NZ_CP009509.1"/>
</dbReference>
<dbReference type="InterPro" id="IPR022205">
    <property type="entry name" value="DUF3732"/>
</dbReference>
<proteinExistence type="predicted"/>
<dbReference type="InterPro" id="IPR027417">
    <property type="entry name" value="P-loop_NTPase"/>
</dbReference>
<evidence type="ECO:0000313" key="2">
    <source>
        <dbReference type="EMBL" id="AKB40256.1"/>
    </source>
</evidence>
<dbReference type="Pfam" id="PF12532">
    <property type="entry name" value="DUF3732"/>
    <property type="match status" value="1"/>
</dbReference>
<dbReference type="Gene3D" id="3.40.50.300">
    <property type="entry name" value="P-loop containing nucleotide triphosphate hydrolases"/>
    <property type="match status" value="1"/>
</dbReference>
<name>A0A0E3LF70_METMZ</name>
<reference evidence="2 3" key="1">
    <citation type="submission" date="2014-07" db="EMBL/GenBank/DDBJ databases">
        <title>Methanogenic archaea and the global carbon cycle.</title>
        <authorList>
            <person name="Henriksen J.R."/>
            <person name="Luke J."/>
            <person name="Reinhart S."/>
            <person name="Benedict M.N."/>
            <person name="Youngblut N.D."/>
            <person name="Metcalf M.E."/>
            <person name="Whitaker R.J."/>
            <person name="Metcalf W.W."/>
        </authorList>
    </citation>
    <scope>NUCLEOTIDE SEQUENCE [LARGE SCALE GENOMIC DNA]</scope>
    <source>
        <strain evidence="2 3">WWM610</strain>
    </source>
</reference>
<protein>
    <submittedName>
        <fullName evidence="2">Plasmid-related protein</fullName>
    </submittedName>
</protein>
<evidence type="ECO:0000313" key="3">
    <source>
        <dbReference type="Proteomes" id="UP000033058"/>
    </source>
</evidence>
<gene>
    <name evidence="2" type="ORF">MSMAW_1265</name>
</gene>
<dbReference type="SUPFAM" id="SSF52540">
    <property type="entry name" value="P-loop containing nucleoside triphosphate hydrolases"/>
    <property type="match status" value="1"/>
</dbReference>